<organism evidence="2 3">
    <name type="scientific">Inquilinus ginsengisoli</name>
    <dbReference type="NCBI Taxonomy" id="363840"/>
    <lineage>
        <taxon>Bacteria</taxon>
        <taxon>Pseudomonadati</taxon>
        <taxon>Pseudomonadota</taxon>
        <taxon>Alphaproteobacteria</taxon>
        <taxon>Rhodospirillales</taxon>
        <taxon>Rhodospirillaceae</taxon>
        <taxon>Inquilinus</taxon>
    </lineage>
</organism>
<proteinExistence type="predicted"/>
<dbReference type="Gene3D" id="2.60.120.10">
    <property type="entry name" value="Jelly Rolls"/>
    <property type="match status" value="1"/>
</dbReference>
<comment type="caution">
    <text evidence="2">The sequence shown here is derived from an EMBL/GenBank/DDBJ whole genome shotgun (WGS) entry which is preliminary data.</text>
</comment>
<feature type="domain" description="Cupin type-2" evidence="1">
    <location>
        <begin position="42"/>
        <end position="106"/>
    </location>
</feature>
<dbReference type="RefSeq" id="WP_309794462.1">
    <property type="nucleotide sequence ID" value="NZ_JAVDPW010000004.1"/>
</dbReference>
<evidence type="ECO:0000259" key="1">
    <source>
        <dbReference type="Pfam" id="PF07883"/>
    </source>
</evidence>
<keyword evidence="3" id="KW-1185">Reference proteome</keyword>
<gene>
    <name evidence="2" type="ORF">E9232_002567</name>
</gene>
<dbReference type="InterPro" id="IPR011051">
    <property type="entry name" value="RmlC_Cupin_sf"/>
</dbReference>
<dbReference type="SUPFAM" id="SSF51182">
    <property type="entry name" value="RmlC-like cupins"/>
    <property type="match status" value="1"/>
</dbReference>
<dbReference type="Proteomes" id="UP001262410">
    <property type="component" value="Unassembled WGS sequence"/>
</dbReference>
<dbReference type="InterPro" id="IPR014710">
    <property type="entry name" value="RmlC-like_jellyroll"/>
</dbReference>
<name>A0ABU1JN56_9PROT</name>
<dbReference type="EMBL" id="JAVDPW010000004">
    <property type="protein sequence ID" value="MDR6290046.1"/>
    <property type="molecule type" value="Genomic_DNA"/>
</dbReference>
<evidence type="ECO:0000313" key="2">
    <source>
        <dbReference type="EMBL" id="MDR6290046.1"/>
    </source>
</evidence>
<protein>
    <submittedName>
        <fullName evidence="2">Quercetin dioxygenase-like cupin family protein</fullName>
    </submittedName>
</protein>
<dbReference type="Pfam" id="PF07883">
    <property type="entry name" value="Cupin_2"/>
    <property type="match status" value="1"/>
</dbReference>
<reference evidence="2 3" key="1">
    <citation type="submission" date="2023-07" db="EMBL/GenBank/DDBJ databases">
        <title>Sorghum-associated microbial communities from plants grown in Nebraska, USA.</title>
        <authorList>
            <person name="Schachtman D."/>
        </authorList>
    </citation>
    <scope>NUCLEOTIDE SEQUENCE [LARGE SCALE GENOMIC DNA]</scope>
    <source>
        <strain evidence="2 3">584</strain>
    </source>
</reference>
<dbReference type="InterPro" id="IPR013096">
    <property type="entry name" value="Cupin_2"/>
</dbReference>
<dbReference type="CDD" id="cd20299">
    <property type="entry name" value="cupin_YP766765-like"/>
    <property type="match status" value="1"/>
</dbReference>
<sequence length="118" mass="12622">MQVTRFDDAPFYHPPAHDDMRCLRLQGHEAGPTSMLWLGASHLLPGGGTSLDASPLEKLYLVLEGEVTVVAGGEEVVLHAWDSCRIAPGEARALRNDSNRTATILLAMPLPGAVPVPT</sequence>
<accession>A0ABU1JN56</accession>
<evidence type="ECO:0000313" key="3">
    <source>
        <dbReference type="Proteomes" id="UP001262410"/>
    </source>
</evidence>